<evidence type="ECO:0000256" key="2">
    <source>
        <dbReference type="ARBA" id="ARBA00022543"/>
    </source>
</evidence>
<dbReference type="PROSITE" id="PS00237">
    <property type="entry name" value="G_PROTEIN_RECEP_F1_1"/>
    <property type="match status" value="1"/>
</dbReference>
<evidence type="ECO:0000256" key="13">
    <source>
        <dbReference type="ARBA" id="ARBA00023224"/>
    </source>
</evidence>
<comment type="similarity">
    <text evidence="15">Belongs to the G-protein coupled receptor 1 family. Opsin subfamily.</text>
</comment>
<organism evidence="17 18">
    <name type="scientific">Apolygus lucorum</name>
    <name type="common">Small green plant bug</name>
    <name type="synonym">Lygocoris lucorum</name>
    <dbReference type="NCBI Taxonomy" id="248454"/>
    <lineage>
        <taxon>Eukaryota</taxon>
        <taxon>Metazoa</taxon>
        <taxon>Ecdysozoa</taxon>
        <taxon>Arthropoda</taxon>
        <taxon>Hexapoda</taxon>
        <taxon>Insecta</taxon>
        <taxon>Pterygota</taxon>
        <taxon>Neoptera</taxon>
        <taxon>Paraneoptera</taxon>
        <taxon>Hemiptera</taxon>
        <taxon>Heteroptera</taxon>
        <taxon>Panheteroptera</taxon>
        <taxon>Cimicomorpha</taxon>
        <taxon>Miridae</taxon>
        <taxon>Mirini</taxon>
        <taxon>Apolygus</taxon>
    </lineage>
</organism>
<keyword evidence="6 15" id="KW-1133">Transmembrane helix</keyword>
<dbReference type="OrthoDB" id="9996086at2759"/>
<dbReference type="GO" id="GO:0016020">
    <property type="term" value="C:membrane"/>
    <property type="evidence" value="ECO:0007669"/>
    <property type="project" value="UniProtKB-SubCell"/>
</dbReference>
<protein>
    <recommendedName>
        <fullName evidence="16">G-protein coupled receptors family 1 profile domain-containing protein</fullName>
    </recommendedName>
</protein>
<evidence type="ECO:0000256" key="3">
    <source>
        <dbReference type="ARBA" id="ARBA00022606"/>
    </source>
</evidence>
<feature type="transmembrane region" description="Helical" evidence="15">
    <location>
        <begin position="25"/>
        <end position="51"/>
    </location>
</feature>
<keyword evidence="7 15" id="KW-0157">Chromophore</keyword>
<comment type="subcellular location">
    <subcellularLocation>
        <location evidence="1 15">Membrane</location>
        <topology evidence="1 15">Multi-pass membrane protein</topology>
    </subcellularLocation>
</comment>
<reference evidence="17" key="1">
    <citation type="journal article" date="2021" name="Mol. Ecol. Resour.">
        <title>Apolygus lucorum genome provides insights into omnivorousness and mesophyll feeding.</title>
        <authorList>
            <person name="Liu Y."/>
            <person name="Liu H."/>
            <person name="Wang H."/>
            <person name="Huang T."/>
            <person name="Liu B."/>
            <person name="Yang B."/>
            <person name="Yin L."/>
            <person name="Li B."/>
            <person name="Zhang Y."/>
            <person name="Zhang S."/>
            <person name="Jiang F."/>
            <person name="Zhang X."/>
            <person name="Ren Y."/>
            <person name="Wang B."/>
            <person name="Wang S."/>
            <person name="Lu Y."/>
            <person name="Wu K."/>
            <person name="Fan W."/>
            <person name="Wang G."/>
        </authorList>
    </citation>
    <scope>NUCLEOTIDE SEQUENCE</scope>
    <source>
        <strain evidence="17">12Hb</strain>
    </source>
</reference>
<dbReference type="Pfam" id="PF00001">
    <property type="entry name" value="7tm_1"/>
    <property type="match status" value="1"/>
</dbReference>
<evidence type="ECO:0000256" key="8">
    <source>
        <dbReference type="ARBA" id="ARBA00023040"/>
    </source>
</evidence>
<keyword evidence="9 15" id="KW-0472">Membrane</keyword>
<dbReference type="PRINTS" id="PR00237">
    <property type="entry name" value="GPCRRHODOPSN"/>
</dbReference>
<dbReference type="SUPFAM" id="SSF81321">
    <property type="entry name" value="Family A G protein-coupled receptor-like"/>
    <property type="match status" value="1"/>
</dbReference>
<feature type="transmembrane region" description="Helical" evidence="15">
    <location>
        <begin position="190"/>
        <end position="219"/>
    </location>
</feature>
<evidence type="ECO:0000256" key="6">
    <source>
        <dbReference type="ARBA" id="ARBA00022989"/>
    </source>
</evidence>
<feature type="transmembrane region" description="Helical" evidence="15">
    <location>
        <begin position="99"/>
        <end position="125"/>
    </location>
</feature>
<feature type="transmembrane region" description="Helical" evidence="15">
    <location>
        <begin position="63"/>
        <end position="87"/>
    </location>
</feature>
<keyword evidence="3 15" id="KW-0716">Sensory transduction</keyword>
<keyword evidence="5 15" id="KW-0681">Retinal protein</keyword>
<comment type="caution">
    <text evidence="17">The sequence shown here is derived from an EMBL/GenBank/DDBJ whole genome shotgun (WGS) entry which is preliminary data.</text>
</comment>
<keyword evidence="11 15" id="KW-0675">Receptor</keyword>
<keyword evidence="2 15" id="KW-0600">Photoreceptor protein</keyword>
<evidence type="ECO:0000256" key="12">
    <source>
        <dbReference type="ARBA" id="ARBA00023180"/>
    </source>
</evidence>
<evidence type="ECO:0000256" key="11">
    <source>
        <dbReference type="ARBA" id="ARBA00023170"/>
    </source>
</evidence>
<evidence type="ECO:0000256" key="14">
    <source>
        <dbReference type="ARBA" id="ARBA00023305"/>
    </source>
</evidence>
<evidence type="ECO:0000256" key="10">
    <source>
        <dbReference type="ARBA" id="ARBA00023157"/>
    </source>
</evidence>
<evidence type="ECO:0000313" key="18">
    <source>
        <dbReference type="Proteomes" id="UP000466442"/>
    </source>
</evidence>
<keyword evidence="10" id="KW-1015">Disulfide bond</keyword>
<feature type="domain" description="G-protein coupled receptors family 1 profile" evidence="16">
    <location>
        <begin position="43"/>
        <end position="307"/>
    </location>
</feature>
<feature type="transmembrane region" description="Helical" evidence="15">
    <location>
        <begin position="145"/>
        <end position="164"/>
    </location>
</feature>
<dbReference type="GO" id="GO:0007601">
    <property type="term" value="P:visual perception"/>
    <property type="evidence" value="ECO:0007669"/>
    <property type="project" value="UniProtKB-KW"/>
</dbReference>
<accession>A0A6A4JFZ9</accession>
<feature type="transmembrane region" description="Helical" evidence="15">
    <location>
        <begin position="254"/>
        <end position="278"/>
    </location>
</feature>
<dbReference type="GO" id="GO:0004930">
    <property type="term" value="F:G protein-coupled receptor activity"/>
    <property type="evidence" value="ECO:0007669"/>
    <property type="project" value="UniProtKB-KW"/>
</dbReference>
<dbReference type="Proteomes" id="UP000466442">
    <property type="component" value="Unassembled WGS sequence"/>
</dbReference>
<keyword evidence="12" id="KW-0325">Glycoprotein</keyword>
<evidence type="ECO:0000256" key="9">
    <source>
        <dbReference type="ARBA" id="ARBA00023136"/>
    </source>
</evidence>
<dbReference type="Gene3D" id="1.20.1070.10">
    <property type="entry name" value="Rhodopsin 7-helix transmembrane proteins"/>
    <property type="match status" value="1"/>
</dbReference>
<keyword evidence="13 15" id="KW-0807">Transducer</keyword>
<evidence type="ECO:0000256" key="7">
    <source>
        <dbReference type="ARBA" id="ARBA00022991"/>
    </source>
</evidence>
<evidence type="ECO:0000313" key="17">
    <source>
        <dbReference type="EMBL" id="KAF6208054.1"/>
    </source>
</evidence>
<dbReference type="PANTHER" id="PTHR24240">
    <property type="entry name" value="OPSIN"/>
    <property type="match status" value="1"/>
</dbReference>
<evidence type="ECO:0000259" key="16">
    <source>
        <dbReference type="PROSITE" id="PS50262"/>
    </source>
</evidence>
<keyword evidence="14" id="KW-0844">Vision</keyword>
<dbReference type="GO" id="GO:0007602">
    <property type="term" value="P:phototransduction"/>
    <property type="evidence" value="ECO:0007669"/>
    <property type="project" value="UniProtKB-KW"/>
</dbReference>
<dbReference type="InterPro" id="IPR001760">
    <property type="entry name" value="Opsin"/>
</dbReference>
<evidence type="ECO:0000256" key="4">
    <source>
        <dbReference type="ARBA" id="ARBA00022692"/>
    </source>
</evidence>
<evidence type="ECO:0000256" key="5">
    <source>
        <dbReference type="ARBA" id="ARBA00022925"/>
    </source>
</evidence>
<dbReference type="EMBL" id="WIXP02000007">
    <property type="protein sequence ID" value="KAF6208054.1"/>
    <property type="molecule type" value="Genomic_DNA"/>
</dbReference>
<keyword evidence="8 15" id="KW-0297">G-protein coupled receptor</keyword>
<dbReference type="PROSITE" id="PS50262">
    <property type="entry name" value="G_PROTEIN_RECEP_F1_2"/>
    <property type="match status" value="1"/>
</dbReference>
<dbReference type="InterPro" id="IPR050125">
    <property type="entry name" value="GPCR_opsins"/>
</dbReference>
<name>A0A6A4JFZ9_APOLU</name>
<evidence type="ECO:0000256" key="15">
    <source>
        <dbReference type="RuleBase" id="RU004951"/>
    </source>
</evidence>
<gene>
    <name evidence="17" type="ORF">GE061_016504</name>
</gene>
<dbReference type="AlphaFoldDB" id="A0A6A4JFZ9"/>
<proteinExistence type="inferred from homology"/>
<sequence length="415" mass="46369">MEEIDESFYTNDTSWPPYRYAGKEIYYILGSYLAVVGLTGIIGNLLVIIVFTRYRRMKGPFSILIINLAVGDLLTSILHIMVVISSFRGKWAFGHSGCMLYAFGVGFSGMMSIFTLAAISVERYLVITAKPLSSWKMTYSGAKKVCFSSWVYCSCLTLPPIFGWSKYTTEGVLTSCSWDYKTRSIENTLFYIYLLGFGFAIPLAVIVYCYSFIILAVLAHGKEMSTVSMTQGGVLRRYRVNVNSQTSAIKTAEIILMLIVSFFLSWTPYAVITLIGHFGPVEWLTPWICTIPAFCAKASVVCNPLVYGWSHPHFKASLKQFLSAWIVSTAASGSGEAPEDLRRSHQSNHELHYRCYSGKTLPNPNGGIRNCSTESTECEMKRPQVRYTVNSTPTGHLISIHANATIHRNVRECSV</sequence>
<dbReference type="SMART" id="SM01381">
    <property type="entry name" value="7TM_GPCR_Srsx"/>
    <property type="match status" value="1"/>
</dbReference>
<evidence type="ECO:0000256" key="1">
    <source>
        <dbReference type="ARBA" id="ARBA00004141"/>
    </source>
</evidence>
<dbReference type="InterPro" id="IPR000276">
    <property type="entry name" value="GPCR_Rhodpsn"/>
</dbReference>
<dbReference type="PRINTS" id="PR00238">
    <property type="entry name" value="OPSIN"/>
</dbReference>
<comment type="caution">
    <text evidence="15">Lacks conserved residue(s) required for the propagation of feature annotation.</text>
</comment>
<dbReference type="GO" id="GO:0009881">
    <property type="term" value="F:photoreceptor activity"/>
    <property type="evidence" value="ECO:0007669"/>
    <property type="project" value="UniProtKB-KW"/>
</dbReference>
<keyword evidence="4 15" id="KW-0812">Transmembrane</keyword>
<dbReference type="InterPro" id="IPR017452">
    <property type="entry name" value="GPCR_Rhodpsn_7TM"/>
</dbReference>
<keyword evidence="18" id="KW-1185">Reference proteome</keyword>